<feature type="transmembrane region" description="Helical" evidence="1">
    <location>
        <begin position="12"/>
        <end position="30"/>
    </location>
</feature>
<dbReference type="EMBL" id="LCPZ01000001">
    <property type="protein sequence ID" value="KKW09462.1"/>
    <property type="molecule type" value="Genomic_DNA"/>
</dbReference>
<reference evidence="2 3" key="1">
    <citation type="journal article" date="2015" name="Nature">
        <title>rRNA introns, odd ribosomes, and small enigmatic genomes across a large radiation of phyla.</title>
        <authorList>
            <person name="Brown C.T."/>
            <person name="Hug L.A."/>
            <person name="Thomas B.C."/>
            <person name="Sharon I."/>
            <person name="Castelle C.J."/>
            <person name="Singh A."/>
            <person name="Wilkins M.J."/>
            <person name="Williams K.H."/>
            <person name="Banfield J.F."/>
        </authorList>
    </citation>
    <scope>NUCLEOTIDE SEQUENCE [LARGE SCALE GENOMIC DNA]</scope>
</reference>
<evidence type="ECO:0000313" key="2">
    <source>
        <dbReference type="EMBL" id="KKW09462.1"/>
    </source>
</evidence>
<keyword evidence="1" id="KW-0472">Membrane</keyword>
<evidence type="ECO:0000313" key="3">
    <source>
        <dbReference type="Proteomes" id="UP000033965"/>
    </source>
</evidence>
<comment type="caution">
    <text evidence="2">The sequence shown here is derived from an EMBL/GenBank/DDBJ whole genome shotgun (WGS) entry which is preliminary data.</text>
</comment>
<proteinExistence type="predicted"/>
<dbReference type="Proteomes" id="UP000033965">
    <property type="component" value="Unassembled WGS sequence"/>
</dbReference>
<accession>A0A0G1Y3J4</accession>
<keyword evidence="1" id="KW-0812">Transmembrane</keyword>
<gene>
    <name evidence="2" type="ORF">UY44_C0001G0027</name>
</gene>
<dbReference type="InterPro" id="IPR024078">
    <property type="entry name" value="LmbE-like_dom_sf"/>
</dbReference>
<evidence type="ECO:0008006" key="4">
    <source>
        <dbReference type="Google" id="ProtNLM"/>
    </source>
</evidence>
<organism evidence="2 3">
    <name type="scientific">Candidatus Kaiserbacteria bacterium GW2011_GWA2_49_19</name>
    <dbReference type="NCBI Taxonomy" id="1618669"/>
    <lineage>
        <taxon>Bacteria</taxon>
        <taxon>Candidatus Kaiseribacteriota</taxon>
    </lineage>
</organism>
<name>A0A0G1Y3J4_9BACT</name>
<keyword evidence="1" id="KW-1133">Transmembrane helix</keyword>
<dbReference type="AlphaFoldDB" id="A0A0G1Y3J4"/>
<sequence length="302" mass="34157">MSQKRKDEPWKEYGVPFLLSFTLVIGLITLTRPWNEGAGLPENIAIILSPHFDDAVLSMGGFMANKKNPLIVATFFTEKPSEPMRANWDSLSGFKDSNEALAVRVEENARALGRTGTHAINMRYLDFQYRHERTPESEEKILQSMEKDITTILDTFSAAENVSIYGPSEFGPDITHPDHKLVHDAFFRVAREKSAQKNLRFFFYEDFPYVARYRASTSTPLQNFLKERNVGLTPLESTLPLSPAQIEEKVKSIKAYTSQNKAFGVLGADIAEEARAFAETRCDKTKPTRLSCEVVYEVSSEI</sequence>
<protein>
    <recommendedName>
        <fullName evidence="4">LmbE family protein</fullName>
    </recommendedName>
</protein>
<dbReference type="Gene3D" id="3.40.50.10320">
    <property type="entry name" value="LmbE-like"/>
    <property type="match status" value="1"/>
</dbReference>
<dbReference type="Pfam" id="PF02585">
    <property type="entry name" value="PIG-L"/>
    <property type="match status" value="1"/>
</dbReference>
<dbReference type="SUPFAM" id="SSF102588">
    <property type="entry name" value="LmbE-like"/>
    <property type="match status" value="1"/>
</dbReference>
<evidence type="ECO:0000256" key="1">
    <source>
        <dbReference type="SAM" id="Phobius"/>
    </source>
</evidence>
<dbReference type="InterPro" id="IPR003737">
    <property type="entry name" value="GlcNAc_PI_deacetylase-related"/>
</dbReference>